<comment type="subcellular location">
    <subcellularLocation>
        <location evidence="1">Membrane</location>
        <topology evidence="1">Multi-pass membrane protein</topology>
    </subcellularLocation>
</comment>
<feature type="transmembrane region" description="Helical" evidence="6">
    <location>
        <begin position="113"/>
        <end position="135"/>
    </location>
</feature>
<keyword evidence="9" id="KW-1185">Reference proteome</keyword>
<evidence type="ECO:0000259" key="7">
    <source>
        <dbReference type="Pfam" id="PF00892"/>
    </source>
</evidence>
<dbReference type="InterPro" id="IPR037185">
    <property type="entry name" value="EmrE-like"/>
</dbReference>
<protein>
    <submittedName>
        <fullName evidence="8">EamA-like transporter family protein</fullName>
    </submittedName>
</protein>
<proteinExistence type="inferred from homology"/>
<dbReference type="AlphaFoldDB" id="A0A4R6SK14"/>
<feature type="transmembrane region" description="Helical" evidence="6">
    <location>
        <begin position="31"/>
        <end position="51"/>
    </location>
</feature>
<feature type="transmembrane region" description="Helical" evidence="6">
    <location>
        <begin position="86"/>
        <end position="107"/>
    </location>
</feature>
<dbReference type="Proteomes" id="UP000295444">
    <property type="component" value="Unassembled WGS sequence"/>
</dbReference>
<dbReference type="EMBL" id="SNXZ01000001">
    <property type="protein sequence ID" value="TDQ04191.1"/>
    <property type="molecule type" value="Genomic_DNA"/>
</dbReference>
<comment type="caution">
    <text evidence="8">The sequence shown here is derived from an EMBL/GenBank/DDBJ whole genome shotgun (WGS) entry which is preliminary data.</text>
</comment>
<dbReference type="PANTHER" id="PTHR32322:SF2">
    <property type="entry name" value="EAMA DOMAIN-CONTAINING PROTEIN"/>
    <property type="match status" value="1"/>
</dbReference>
<feature type="transmembrane region" description="Helical" evidence="6">
    <location>
        <begin position="142"/>
        <end position="163"/>
    </location>
</feature>
<evidence type="ECO:0000256" key="1">
    <source>
        <dbReference type="ARBA" id="ARBA00004141"/>
    </source>
</evidence>
<dbReference type="RefSeq" id="WP_133847141.1">
    <property type="nucleotide sequence ID" value="NZ_SNXZ01000001.1"/>
</dbReference>
<gene>
    <name evidence="8" type="ORF">EV186_101133</name>
</gene>
<dbReference type="OrthoDB" id="5150004at2"/>
<dbReference type="InterPro" id="IPR000620">
    <property type="entry name" value="EamA_dom"/>
</dbReference>
<accession>A0A4R6SK14</accession>
<comment type="similarity">
    <text evidence="2">Belongs to the EamA transporter family.</text>
</comment>
<feature type="transmembrane region" description="Helical" evidence="6">
    <location>
        <begin position="169"/>
        <end position="190"/>
    </location>
</feature>
<evidence type="ECO:0000256" key="3">
    <source>
        <dbReference type="ARBA" id="ARBA00022692"/>
    </source>
</evidence>
<feature type="domain" description="EamA" evidence="7">
    <location>
        <begin position="29"/>
        <end position="158"/>
    </location>
</feature>
<evidence type="ECO:0000256" key="2">
    <source>
        <dbReference type="ARBA" id="ARBA00007362"/>
    </source>
</evidence>
<dbReference type="InterPro" id="IPR050638">
    <property type="entry name" value="AA-Vitamin_Transporters"/>
</dbReference>
<dbReference type="SUPFAM" id="SSF103481">
    <property type="entry name" value="Multidrug resistance efflux transporter EmrE"/>
    <property type="match status" value="2"/>
</dbReference>
<feature type="transmembrane region" description="Helical" evidence="6">
    <location>
        <begin position="57"/>
        <end position="74"/>
    </location>
</feature>
<feature type="domain" description="EamA" evidence="7">
    <location>
        <begin position="166"/>
        <end position="300"/>
    </location>
</feature>
<reference evidence="8 9" key="1">
    <citation type="submission" date="2019-03" db="EMBL/GenBank/DDBJ databases">
        <title>Genomic Encyclopedia of Type Strains, Phase IV (KMG-IV): sequencing the most valuable type-strain genomes for metagenomic binning, comparative biology and taxonomic classification.</title>
        <authorList>
            <person name="Goeker M."/>
        </authorList>
    </citation>
    <scope>NUCLEOTIDE SEQUENCE [LARGE SCALE GENOMIC DNA]</scope>
    <source>
        <strain evidence="8 9">DSM 45361</strain>
    </source>
</reference>
<dbReference type="PANTHER" id="PTHR32322">
    <property type="entry name" value="INNER MEMBRANE TRANSPORTER"/>
    <property type="match status" value="1"/>
</dbReference>
<dbReference type="Pfam" id="PF00892">
    <property type="entry name" value="EamA"/>
    <property type="match status" value="2"/>
</dbReference>
<evidence type="ECO:0000256" key="5">
    <source>
        <dbReference type="ARBA" id="ARBA00023136"/>
    </source>
</evidence>
<feature type="transmembrane region" description="Helical" evidence="6">
    <location>
        <begin position="230"/>
        <end position="249"/>
    </location>
</feature>
<evidence type="ECO:0000256" key="4">
    <source>
        <dbReference type="ARBA" id="ARBA00022989"/>
    </source>
</evidence>
<evidence type="ECO:0000256" key="6">
    <source>
        <dbReference type="SAM" id="Phobius"/>
    </source>
</evidence>
<keyword evidence="5 6" id="KW-0472">Membrane</keyword>
<organism evidence="8 9">
    <name type="scientific">Labedaea rhizosphaerae</name>
    <dbReference type="NCBI Taxonomy" id="598644"/>
    <lineage>
        <taxon>Bacteria</taxon>
        <taxon>Bacillati</taxon>
        <taxon>Actinomycetota</taxon>
        <taxon>Actinomycetes</taxon>
        <taxon>Pseudonocardiales</taxon>
        <taxon>Pseudonocardiaceae</taxon>
        <taxon>Labedaea</taxon>
    </lineage>
</organism>
<dbReference type="GO" id="GO:0016020">
    <property type="term" value="C:membrane"/>
    <property type="evidence" value="ECO:0007669"/>
    <property type="project" value="UniProtKB-SubCell"/>
</dbReference>
<keyword evidence="4 6" id="KW-1133">Transmembrane helix</keyword>
<keyword evidence="3 6" id="KW-0812">Transmembrane</keyword>
<feature type="transmembrane region" description="Helical" evidence="6">
    <location>
        <begin position="285"/>
        <end position="303"/>
    </location>
</feature>
<name>A0A4R6SK14_LABRH</name>
<evidence type="ECO:0000313" key="8">
    <source>
        <dbReference type="EMBL" id="TDQ04191.1"/>
    </source>
</evidence>
<feature type="transmembrane region" description="Helical" evidence="6">
    <location>
        <begin position="261"/>
        <end position="279"/>
    </location>
</feature>
<evidence type="ECO:0000313" key="9">
    <source>
        <dbReference type="Proteomes" id="UP000295444"/>
    </source>
</evidence>
<feature type="transmembrane region" description="Helical" evidence="6">
    <location>
        <begin position="197"/>
        <end position="224"/>
    </location>
</feature>
<sequence length="309" mass="30344">MSTTTAPSGGAARATRPFTARASGLSASAGALAALIVGGSVPVTGMLAGYPVLTGQALRYLLGGLLLLGWAALRRRPVPMPALRDLPALVGLAATGMLGFNAFMIAAQRWAEPGFVAAVLGATPLLLAIVAPLAARRRPAPGALLGALAVLAGVALLSGGGSWHGPGLVLSVLTMLGEASFTLLAVGVIARLGALAVATWTCLIAAVGGAAAGTIVDGAAAWRLPDARETTALIVLGVLVTAVAFGLWYHCVSVLGADRAGVLIGLMPVAGLIASVALGAQPLDVVDVVGAVAVGAGCAIGVARRRAPS</sequence>